<dbReference type="InterPro" id="IPR012000">
    <property type="entry name" value="Thiamin_PyroP_enz_cen_dom"/>
</dbReference>
<dbReference type="AlphaFoldDB" id="X0SN49"/>
<feature type="non-terminal residue" evidence="4">
    <location>
        <position position="324"/>
    </location>
</feature>
<comment type="caution">
    <text evidence="4">The sequence shown here is derived from an EMBL/GenBank/DDBJ whole genome shotgun (WGS) entry which is preliminary data.</text>
</comment>
<dbReference type="EMBL" id="BARS01009996">
    <property type="protein sequence ID" value="GAF82498.1"/>
    <property type="molecule type" value="Genomic_DNA"/>
</dbReference>
<dbReference type="InterPro" id="IPR029035">
    <property type="entry name" value="DHS-like_NAD/FAD-binding_dom"/>
</dbReference>
<dbReference type="InterPro" id="IPR029061">
    <property type="entry name" value="THDP-binding"/>
</dbReference>
<evidence type="ECO:0000259" key="3">
    <source>
        <dbReference type="Pfam" id="PF00205"/>
    </source>
</evidence>
<dbReference type="Pfam" id="PF00205">
    <property type="entry name" value="TPP_enzyme_M"/>
    <property type="match status" value="1"/>
</dbReference>
<dbReference type="InterPro" id="IPR045229">
    <property type="entry name" value="TPP_enz"/>
</dbReference>
<dbReference type="GO" id="GO:0050660">
    <property type="term" value="F:flavin adenine dinucleotide binding"/>
    <property type="evidence" value="ECO:0007669"/>
    <property type="project" value="TreeGrafter"/>
</dbReference>
<dbReference type="GO" id="GO:0009097">
    <property type="term" value="P:isoleucine biosynthetic process"/>
    <property type="evidence" value="ECO:0007669"/>
    <property type="project" value="TreeGrafter"/>
</dbReference>
<dbReference type="Gene3D" id="3.40.50.970">
    <property type="match status" value="2"/>
</dbReference>
<reference evidence="4" key="1">
    <citation type="journal article" date="2014" name="Front. Microbiol.">
        <title>High frequency of phylogenetically diverse reductive dehalogenase-homologous genes in deep subseafloor sedimentary metagenomes.</title>
        <authorList>
            <person name="Kawai M."/>
            <person name="Futagami T."/>
            <person name="Toyoda A."/>
            <person name="Takaki Y."/>
            <person name="Nishi S."/>
            <person name="Hori S."/>
            <person name="Arai W."/>
            <person name="Tsubouchi T."/>
            <person name="Morono Y."/>
            <person name="Uchiyama I."/>
            <person name="Ito T."/>
            <person name="Fujiyama A."/>
            <person name="Inagaki F."/>
            <person name="Takami H."/>
        </authorList>
    </citation>
    <scope>NUCLEOTIDE SEQUENCE</scope>
    <source>
        <strain evidence="4">Expedition CK06-06</strain>
    </source>
</reference>
<dbReference type="GO" id="GO:0003984">
    <property type="term" value="F:acetolactate synthase activity"/>
    <property type="evidence" value="ECO:0007669"/>
    <property type="project" value="TreeGrafter"/>
</dbReference>
<dbReference type="GO" id="GO:0000287">
    <property type="term" value="F:magnesium ion binding"/>
    <property type="evidence" value="ECO:0007669"/>
    <property type="project" value="InterPro"/>
</dbReference>
<comment type="similarity">
    <text evidence="2">Belongs to the TPP enzyme family.</text>
</comment>
<evidence type="ECO:0000256" key="1">
    <source>
        <dbReference type="ARBA" id="ARBA00001964"/>
    </source>
</evidence>
<dbReference type="GO" id="GO:0030976">
    <property type="term" value="F:thiamine pyrophosphate binding"/>
    <property type="evidence" value="ECO:0007669"/>
    <property type="project" value="InterPro"/>
</dbReference>
<dbReference type="GO" id="GO:0005948">
    <property type="term" value="C:acetolactate synthase complex"/>
    <property type="evidence" value="ECO:0007669"/>
    <property type="project" value="TreeGrafter"/>
</dbReference>
<comment type="cofactor">
    <cofactor evidence="1">
        <name>thiamine diphosphate</name>
        <dbReference type="ChEBI" id="CHEBI:58937"/>
    </cofactor>
</comment>
<accession>X0SN49</accession>
<dbReference type="GO" id="GO:0009099">
    <property type="term" value="P:L-valine biosynthetic process"/>
    <property type="evidence" value="ECO:0007669"/>
    <property type="project" value="TreeGrafter"/>
</dbReference>
<gene>
    <name evidence="4" type="ORF">S01H1_18659</name>
</gene>
<feature type="domain" description="Thiamine pyrophosphate enzyme central" evidence="3">
    <location>
        <begin position="100"/>
        <end position="230"/>
    </location>
</feature>
<dbReference type="Gene3D" id="3.40.50.1220">
    <property type="entry name" value="TPP-binding domain"/>
    <property type="match status" value="1"/>
</dbReference>
<name>X0SN49_9ZZZZ</name>
<dbReference type="CDD" id="cd07035">
    <property type="entry name" value="TPP_PYR_POX_like"/>
    <property type="match status" value="1"/>
</dbReference>
<feature type="non-terminal residue" evidence="4">
    <location>
        <position position="1"/>
    </location>
</feature>
<dbReference type="PANTHER" id="PTHR18968">
    <property type="entry name" value="THIAMINE PYROPHOSPHATE ENZYMES"/>
    <property type="match status" value="1"/>
</dbReference>
<protein>
    <recommendedName>
        <fullName evidence="3">Thiamine pyrophosphate enzyme central domain-containing protein</fullName>
    </recommendedName>
</protein>
<dbReference type="PANTHER" id="PTHR18968:SF166">
    <property type="entry name" value="2-HYDROXYACYL-COA LYASE 2"/>
    <property type="match status" value="1"/>
</dbReference>
<sequence length="324" mass="35036">PIVLLSGTAPVRDWEKGALQEMNQSDMVKSVVKWSGVCYDTKRIPEYLSKAFRHAVSGRPGPVFLELPPDVLNIKVSEEEVPLPNRGNRIYKSMPDPASIEEAASLINSSEKPLLVGGSGVGFSDCDKELLDFVDKTGIPFILLNNGRGAIPDGHPLSLWDGGQMGLLTALSQADLVIVLGLRFNWLVGFGQGFPQAKVVRVDIDPTEIDRNRGSDIGLVGDIGLCLKQLNTLVEQRDHGSWLKALHNSYLPLIAGELDCRQRTTEPIHPARLVEKIREATQDNAIYIVDGGDTSYYGLVGLKAKEKSSVLATAAGLLGCLGTG</sequence>
<dbReference type="SUPFAM" id="SSF52467">
    <property type="entry name" value="DHS-like NAD/FAD-binding domain"/>
    <property type="match status" value="1"/>
</dbReference>
<evidence type="ECO:0000313" key="4">
    <source>
        <dbReference type="EMBL" id="GAF82498.1"/>
    </source>
</evidence>
<dbReference type="SUPFAM" id="SSF52518">
    <property type="entry name" value="Thiamin diphosphate-binding fold (THDP-binding)"/>
    <property type="match status" value="1"/>
</dbReference>
<organism evidence="4">
    <name type="scientific">marine sediment metagenome</name>
    <dbReference type="NCBI Taxonomy" id="412755"/>
    <lineage>
        <taxon>unclassified sequences</taxon>
        <taxon>metagenomes</taxon>
        <taxon>ecological metagenomes</taxon>
    </lineage>
</organism>
<proteinExistence type="inferred from homology"/>
<evidence type="ECO:0000256" key="2">
    <source>
        <dbReference type="ARBA" id="ARBA00007812"/>
    </source>
</evidence>